<dbReference type="Proteomes" id="UP000249746">
    <property type="component" value="Unassembled WGS sequence"/>
</dbReference>
<dbReference type="EMBL" id="NBIU01000016">
    <property type="protein sequence ID" value="PZT47986.1"/>
    <property type="molecule type" value="Genomic_DNA"/>
</dbReference>
<protein>
    <submittedName>
        <fullName evidence="2">Uncharacterized protein</fullName>
    </submittedName>
</protein>
<sequence>MQTYLDSAIKGFGKNIAKFAPDFYLQTKEYATFGTMEGLFFSFEHYLDCEDSVISFDISFRVKSLKGDEILCKAIGLDFPDLEFRALNKEFSLRSFPFSFKSMEFESLQELQEFDLTNMSKQSCKDILKAYERSMQDLFTAFKVDTNNEIKGLYDFIYKYEENADVVWYNKHLMQVLLLIELGDKKEALRLLEQDNRDLENEREIFVKYEEDEAMEIFEILKYALHNDVV</sequence>
<feature type="coiled-coil region" evidence="1">
    <location>
        <begin position="182"/>
        <end position="212"/>
    </location>
</feature>
<dbReference type="OrthoDB" id="5323600at2"/>
<gene>
    <name evidence="2" type="ORF">B6S12_06250</name>
</gene>
<comment type="caution">
    <text evidence="2">The sequence shown here is derived from an EMBL/GenBank/DDBJ whole genome shotgun (WGS) entry which is preliminary data.</text>
</comment>
<evidence type="ECO:0000313" key="2">
    <source>
        <dbReference type="EMBL" id="PZT47986.1"/>
    </source>
</evidence>
<dbReference type="RefSeq" id="WP_111229954.1">
    <property type="nucleotide sequence ID" value="NZ_NBIU01000016.1"/>
</dbReference>
<reference evidence="2 3" key="1">
    <citation type="submission" date="2017-03" db="EMBL/GenBank/DDBJ databases">
        <title>Genomic and clinical evidence uncovers the enterohepatic species Helicobacter valdiviensis as a potential human intestinal pathogen.</title>
        <authorList>
            <person name="Fresia P."/>
            <person name="Jara R."/>
            <person name="Sierra R."/>
            <person name="Ferres I."/>
            <person name="Greif G."/>
            <person name="Iraola G."/>
            <person name="Collado L."/>
        </authorList>
    </citation>
    <scope>NUCLEOTIDE SEQUENCE [LARGE SCALE GENOMIC DNA]</scope>
    <source>
        <strain evidence="2 3">WBE14</strain>
    </source>
</reference>
<keyword evidence="1" id="KW-0175">Coiled coil</keyword>
<proteinExistence type="predicted"/>
<organism evidence="2 3">
    <name type="scientific">Helicobacter valdiviensis</name>
    <dbReference type="NCBI Taxonomy" id="1458358"/>
    <lineage>
        <taxon>Bacteria</taxon>
        <taxon>Pseudomonadati</taxon>
        <taxon>Campylobacterota</taxon>
        <taxon>Epsilonproteobacteria</taxon>
        <taxon>Campylobacterales</taxon>
        <taxon>Helicobacteraceae</taxon>
        <taxon>Helicobacter</taxon>
    </lineage>
</organism>
<name>A0A2W6NKQ7_9HELI</name>
<dbReference type="AlphaFoldDB" id="A0A2W6NKQ7"/>
<evidence type="ECO:0000256" key="1">
    <source>
        <dbReference type="SAM" id="Coils"/>
    </source>
</evidence>
<evidence type="ECO:0000313" key="3">
    <source>
        <dbReference type="Proteomes" id="UP000249746"/>
    </source>
</evidence>
<keyword evidence="3" id="KW-1185">Reference proteome</keyword>
<accession>A0A2W6NKQ7</accession>